<dbReference type="Proteomes" id="UP000000851">
    <property type="component" value="Chromosome"/>
</dbReference>
<dbReference type="InParanoid" id="C7Q2Z4"/>
<evidence type="ECO:0008006" key="5">
    <source>
        <dbReference type="Google" id="ProtNLM"/>
    </source>
</evidence>
<dbReference type="EMBL" id="CP001700">
    <property type="protein sequence ID" value="ACU71886.1"/>
    <property type="molecule type" value="Genomic_DNA"/>
</dbReference>
<evidence type="ECO:0000313" key="3">
    <source>
        <dbReference type="EMBL" id="ACU71886.1"/>
    </source>
</evidence>
<dbReference type="AlphaFoldDB" id="C7Q2Z4"/>
<sequence length="204" mass="20845" precursor="true">MMRRIAALIAGLFIAVAALAGCSHATPVSYAPAAYGEVIGGAGHCYYDDDPYEAQQLLAAGLCPAGWVPTAMPLYWHEEYYSYYSSPTYYNRYVLVSHRTVYITHETTFHTTYSSQISTASAKAAYKGSNGKTVTGTTAKMKFSSGSGSTGKVGGGSLRSGTTGGSTGGSSGSSGSGSGKSSTTVKSKSGSGSSGGGSLRSGRK</sequence>
<feature type="chain" id="PRO_5039315141" description="Lipoprotein" evidence="2">
    <location>
        <begin position="21"/>
        <end position="204"/>
    </location>
</feature>
<dbReference type="KEGG" id="cai:Caci_2977"/>
<name>C7Q2Z4_CATAD</name>
<evidence type="ECO:0000256" key="1">
    <source>
        <dbReference type="SAM" id="MobiDB-lite"/>
    </source>
</evidence>
<dbReference type="STRING" id="479433.Caci_2977"/>
<evidence type="ECO:0000313" key="4">
    <source>
        <dbReference type="Proteomes" id="UP000000851"/>
    </source>
</evidence>
<feature type="compositionally biased region" description="Gly residues" evidence="1">
    <location>
        <begin position="192"/>
        <end position="204"/>
    </location>
</feature>
<feature type="region of interest" description="Disordered" evidence="1">
    <location>
        <begin position="137"/>
        <end position="204"/>
    </location>
</feature>
<gene>
    <name evidence="3" type="ordered locus">Caci_2977</name>
</gene>
<keyword evidence="4" id="KW-1185">Reference proteome</keyword>
<feature type="compositionally biased region" description="Gly residues" evidence="1">
    <location>
        <begin position="148"/>
        <end position="178"/>
    </location>
</feature>
<feature type="compositionally biased region" description="Low complexity" evidence="1">
    <location>
        <begin position="179"/>
        <end position="191"/>
    </location>
</feature>
<evidence type="ECO:0000256" key="2">
    <source>
        <dbReference type="SAM" id="SignalP"/>
    </source>
</evidence>
<keyword evidence="2" id="KW-0732">Signal</keyword>
<dbReference type="PROSITE" id="PS51257">
    <property type="entry name" value="PROKAR_LIPOPROTEIN"/>
    <property type="match status" value="1"/>
</dbReference>
<feature type="signal peptide" evidence="2">
    <location>
        <begin position="1"/>
        <end position="20"/>
    </location>
</feature>
<proteinExistence type="predicted"/>
<protein>
    <recommendedName>
        <fullName evidence="5">Lipoprotein</fullName>
    </recommendedName>
</protein>
<dbReference type="HOGENOM" id="CLU_1259552_0_0_11"/>
<accession>C7Q2Z4</accession>
<reference evidence="3 4" key="1">
    <citation type="journal article" date="2009" name="Stand. Genomic Sci.">
        <title>Complete genome sequence of Catenulispora acidiphila type strain (ID 139908).</title>
        <authorList>
            <person name="Copeland A."/>
            <person name="Lapidus A."/>
            <person name="Glavina Del Rio T."/>
            <person name="Nolan M."/>
            <person name="Lucas S."/>
            <person name="Chen F."/>
            <person name="Tice H."/>
            <person name="Cheng J.F."/>
            <person name="Bruce D."/>
            <person name="Goodwin L."/>
            <person name="Pitluck S."/>
            <person name="Mikhailova N."/>
            <person name="Pati A."/>
            <person name="Ivanova N."/>
            <person name="Mavromatis K."/>
            <person name="Chen A."/>
            <person name="Palaniappan K."/>
            <person name="Chain P."/>
            <person name="Land M."/>
            <person name="Hauser L."/>
            <person name="Chang Y.J."/>
            <person name="Jeffries C.D."/>
            <person name="Chertkov O."/>
            <person name="Brettin T."/>
            <person name="Detter J.C."/>
            <person name="Han C."/>
            <person name="Ali Z."/>
            <person name="Tindall B.J."/>
            <person name="Goker M."/>
            <person name="Bristow J."/>
            <person name="Eisen J.A."/>
            <person name="Markowitz V."/>
            <person name="Hugenholtz P."/>
            <person name="Kyrpides N.C."/>
            <person name="Klenk H.P."/>
        </authorList>
    </citation>
    <scope>NUCLEOTIDE SEQUENCE [LARGE SCALE GENOMIC DNA]</scope>
    <source>
        <strain evidence="4">DSM 44928 / JCM 14897 / NBRC 102108 / NRRL B-24433 / ID139908</strain>
    </source>
</reference>
<organism evidence="3 4">
    <name type="scientific">Catenulispora acidiphila (strain DSM 44928 / JCM 14897 / NBRC 102108 / NRRL B-24433 / ID139908)</name>
    <dbReference type="NCBI Taxonomy" id="479433"/>
    <lineage>
        <taxon>Bacteria</taxon>
        <taxon>Bacillati</taxon>
        <taxon>Actinomycetota</taxon>
        <taxon>Actinomycetes</taxon>
        <taxon>Catenulisporales</taxon>
        <taxon>Catenulisporaceae</taxon>
        <taxon>Catenulispora</taxon>
    </lineage>
</organism>
<dbReference type="RefSeq" id="WP_012787179.1">
    <property type="nucleotide sequence ID" value="NC_013131.1"/>
</dbReference>